<dbReference type="EMBL" id="BONI01000030">
    <property type="protein sequence ID" value="GIG07112.1"/>
    <property type="molecule type" value="Genomic_DNA"/>
</dbReference>
<dbReference type="Proteomes" id="UP000630887">
    <property type="component" value="Unassembled WGS sequence"/>
</dbReference>
<comment type="caution">
    <text evidence="2">The sequence shown here is derived from an EMBL/GenBank/DDBJ whole genome shotgun (WGS) entry which is preliminary data.</text>
</comment>
<evidence type="ECO:0000313" key="3">
    <source>
        <dbReference type="Proteomes" id="UP000630887"/>
    </source>
</evidence>
<proteinExistence type="predicted"/>
<organism evidence="2 3">
    <name type="scientific">Catellatospora coxensis</name>
    <dbReference type="NCBI Taxonomy" id="310354"/>
    <lineage>
        <taxon>Bacteria</taxon>
        <taxon>Bacillati</taxon>
        <taxon>Actinomycetota</taxon>
        <taxon>Actinomycetes</taxon>
        <taxon>Micromonosporales</taxon>
        <taxon>Micromonosporaceae</taxon>
        <taxon>Catellatospora</taxon>
    </lineage>
</organism>
<evidence type="ECO:0000313" key="2">
    <source>
        <dbReference type="EMBL" id="GIG07112.1"/>
    </source>
</evidence>
<accession>A0A8J3P7X9</accession>
<evidence type="ECO:0008006" key="4">
    <source>
        <dbReference type="Google" id="ProtNLM"/>
    </source>
</evidence>
<keyword evidence="3" id="KW-1185">Reference proteome</keyword>
<feature type="region of interest" description="Disordered" evidence="1">
    <location>
        <begin position="666"/>
        <end position="689"/>
    </location>
</feature>
<evidence type="ECO:0000256" key="1">
    <source>
        <dbReference type="SAM" id="MobiDB-lite"/>
    </source>
</evidence>
<gene>
    <name evidence="2" type="ORF">Cco03nite_38120</name>
</gene>
<sequence length="689" mass="75605">MALNEQQLRDEFAAAMAMPDGPAQHGALDAVIRAADAAGDAKLTFEFRHEAIEKFVFGGDDRRAFLAFSLSLAAYDRDPEIGGPDTEESILWQFKWIVNALPEFPDIPLDRTYAVLADMRARYLRGGHSLHAVHQARWQIALHVGDLDEAAAAYHDMVTAKRDSLANCSVCVPSAQAWYLMVVDRHAEAIEVAKPFADSWCRTQPERIRTNLMLAHLHTGAYRKAAELHRTAYRVMRTDRLHLSALGTHLTFLGRSGNELRGLELLERHLPWLEGTVSPHDVLTFAAPAVLVLNRLADGGHGGIAVQGRTGADGRRPATTVTALRDELTALVTDLAARFDARNGTTFQGELARQRMTAPPLVDSLPLSVLDTAGGRARSRIAQVQDRIAAHTAAGDQAAAALARLDAAVLLREHSDAETRYGAAEEAVLALERAGLPEPLRRARELLWQLYRDGGQHRDQAMQVLDLLLAEPSLTASEHGRLLDESARLFWGAERADRCLQAADRHAEAGDRLAELRSLSDAVSSAHVAWWQPVEQVMARADALAAAPPADADPAVWDTACGRLNLVVAWWYDSEDRDDEALARAELAEQCGDGVVRGEAAVFTGWRMLRRDRPAEAEQRARRGLDGADEADTRRLHAVIAVALRAQGDVAGANALIRAHDLDPWELEDDDAGYDDSDDEDEDDEKDED</sequence>
<dbReference type="AlphaFoldDB" id="A0A8J3P7X9"/>
<name>A0A8J3P7X9_9ACTN</name>
<dbReference type="RefSeq" id="WP_203693453.1">
    <property type="nucleotide sequence ID" value="NZ_BAAALC010000005.1"/>
</dbReference>
<reference evidence="2 3" key="1">
    <citation type="submission" date="2021-01" db="EMBL/GenBank/DDBJ databases">
        <title>Whole genome shotgun sequence of Catellatospora coxensis NBRC 107359.</title>
        <authorList>
            <person name="Komaki H."/>
            <person name="Tamura T."/>
        </authorList>
    </citation>
    <scope>NUCLEOTIDE SEQUENCE [LARGE SCALE GENOMIC DNA]</scope>
    <source>
        <strain evidence="2 3">NBRC 107359</strain>
    </source>
</reference>
<protein>
    <recommendedName>
        <fullName evidence="4">Tetratricopeptide repeat protein</fullName>
    </recommendedName>
</protein>